<sequence>MATPTTNPVPLLTVYPQPLFSLFLLLTLSQMVPFPTTLLPPPLEPLPSGRHHCFCVHGVCICVLWLILPPFFHPVPQAPSPLSTVRLFPSTALQLSHTRVLLRLCCLLSVSLSSPPRVSARRLPRSLLYLSLEPCLAHVALNQCLLNK</sequence>
<keyword evidence="1" id="KW-1133">Transmembrane helix</keyword>
<protein>
    <submittedName>
        <fullName evidence="2">Uncharacterized protein</fullName>
    </submittedName>
</protein>
<comment type="caution">
    <text evidence="2">The sequence shown here is derived from an EMBL/GenBank/DDBJ whole genome shotgun (WGS) entry which is preliminary data.</text>
</comment>
<organism evidence="2 3">
    <name type="scientific">Pipistrellus kuhlii</name>
    <name type="common">Kuhl's pipistrelle</name>
    <dbReference type="NCBI Taxonomy" id="59472"/>
    <lineage>
        <taxon>Eukaryota</taxon>
        <taxon>Metazoa</taxon>
        <taxon>Chordata</taxon>
        <taxon>Craniata</taxon>
        <taxon>Vertebrata</taxon>
        <taxon>Euteleostomi</taxon>
        <taxon>Mammalia</taxon>
        <taxon>Eutheria</taxon>
        <taxon>Laurasiatheria</taxon>
        <taxon>Chiroptera</taxon>
        <taxon>Yangochiroptera</taxon>
        <taxon>Vespertilionidae</taxon>
        <taxon>Pipistrellus</taxon>
    </lineage>
</organism>
<dbReference type="AlphaFoldDB" id="A0A7J7Y9B5"/>
<name>A0A7J7Y9B5_PIPKU</name>
<keyword evidence="3" id="KW-1185">Reference proteome</keyword>
<evidence type="ECO:0000313" key="2">
    <source>
        <dbReference type="EMBL" id="KAF6358537.1"/>
    </source>
</evidence>
<feature type="transmembrane region" description="Helical" evidence="1">
    <location>
        <begin position="51"/>
        <end position="72"/>
    </location>
</feature>
<dbReference type="EMBL" id="JACAGB010000006">
    <property type="protein sequence ID" value="KAF6358537.1"/>
    <property type="molecule type" value="Genomic_DNA"/>
</dbReference>
<proteinExistence type="predicted"/>
<feature type="transmembrane region" description="Helical" evidence="1">
    <location>
        <begin position="20"/>
        <end position="39"/>
    </location>
</feature>
<evidence type="ECO:0000256" key="1">
    <source>
        <dbReference type="SAM" id="Phobius"/>
    </source>
</evidence>
<keyword evidence="1" id="KW-0472">Membrane</keyword>
<dbReference type="Proteomes" id="UP000558488">
    <property type="component" value="Unassembled WGS sequence"/>
</dbReference>
<gene>
    <name evidence="2" type="ORF">mPipKuh1_010359</name>
</gene>
<keyword evidence="1" id="KW-0812">Transmembrane</keyword>
<accession>A0A7J7Y9B5</accession>
<reference evidence="2 3" key="1">
    <citation type="journal article" date="2020" name="Nature">
        <title>Six reference-quality genomes reveal evolution of bat adaptations.</title>
        <authorList>
            <person name="Jebb D."/>
            <person name="Huang Z."/>
            <person name="Pippel M."/>
            <person name="Hughes G.M."/>
            <person name="Lavrichenko K."/>
            <person name="Devanna P."/>
            <person name="Winkler S."/>
            <person name="Jermiin L.S."/>
            <person name="Skirmuntt E.C."/>
            <person name="Katzourakis A."/>
            <person name="Burkitt-Gray L."/>
            <person name="Ray D.A."/>
            <person name="Sullivan K.A.M."/>
            <person name="Roscito J.G."/>
            <person name="Kirilenko B.M."/>
            <person name="Davalos L.M."/>
            <person name="Corthals A.P."/>
            <person name="Power M.L."/>
            <person name="Jones G."/>
            <person name="Ransome R.D."/>
            <person name="Dechmann D.K.N."/>
            <person name="Locatelli A.G."/>
            <person name="Puechmaille S.J."/>
            <person name="Fedrigo O."/>
            <person name="Jarvis E.D."/>
            <person name="Hiller M."/>
            <person name="Vernes S.C."/>
            <person name="Myers E.W."/>
            <person name="Teeling E.C."/>
        </authorList>
    </citation>
    <scope>NUCLEOTIDE SEQUENCE [LARGE SCALE GENOMIC DNA]</scope>
    <source>
        <strain evidence="2">MPipKuh1</strain>
        <tissue evidence="2">Flight muscle</tissue>
    </source>
</reference>
<evidence type="ECO:0000313" key="3">
    <source>
        <dbReference type="Proteomes" id="UP000558488"/>
    </source>
</evidence>